<accession>A0AAV4MYE7</accession>
<feature type="compositionally biased region" description="Pro residues" evidence="1">
    <location>
        <begin position="16"/>
        <end position="32"/>
    </location>
</feature>
<sequence>MEASRVSSIFTWKKPSLPPHHPPPERIPPPEKNIPLILPMKPDRTLPDPLPFPSFCCHPHSKRYASSVDLPSASYLPLHPPYSFQPLFPTLPRNTFDMSRRKIGIDFSPALPLAEKEEREGAIALIFRRP</sequence>
<feature type="compositionally biased region" description="Polar residues" evidence="1">
    <location>
        <begin position="1"/>
        <end position="10"/>
    </location>
</feature>
<keyword evidence="3" id="KW-1185">Reference proteome</keyword>
<evidence type="ECO:0000313" key="2">
    <source>
        <dbReference type="EMBL" id="GIX77288.1"/>
    </source>
</evidence>
<evidence type="ECO:0000313" key="3">
    <source>
        <dbReference type="Proteomes" id="UP001054837"/>
    </source>
</evidence>
<reference evidence="2 3" key="1">
    <citation type="submission" date="2021-06" db="EMBL/GenBank/DDBJ databases">
        <title>Caerostris darwini draft genome.</title>
        <authorList>
            <person name="Kono N."/>
            <person name="Arakawa K."/>
        </authorList>
    </citation>
    <scope>NUCLEOTIDE SEQUENCE [LARGE SCALE GENOMIC DNA]</scope>
</reference>
<feature type="region of interest" description="Disordered" evidence="1">
    <location>
        <begin position="1"/>
        <end position="33"/>
    </location>
</feature>
<evidence type="ECO:0000256" key="1">
    <source>
        <dbReference type="SAM" id="MobiDB-lite"/>
    </source>
</evidence>
<dbReference type="Proteomes" id="UP001054837">
    <property type="component" value="Unassembled WGS sequence"/>
</dbReference>
<gene>
    <name evidence="2" type="ORF">CDAR_314041</name>
</gene>
<dbReference type="AlphaFoldDB" id="A0AAV4MYE7"/>
<protein>
    <submittedName>
        <fullName evidence="2">Uncharacterized protein</fullName>
    </submittedName>
</protein>
<proteinExistence type="predicted"/>
<dbReference type="EMBL" id="BPLQ01001002">
    <property type="protein sequence ID" value="GIX77288.1"/>
    <property type="molecule type" value="Genomic_DNA"/>
</dbReference>
<name>A0AAV4MYE7_9ARAC</name>
<comment type="caution">
    <text evidence="2">The sequence shown here is derived from an EMBL/GenBank/DDBJ whole genome shotgun (WGS) entry which is preliminary data.</text>
</comment>
<organism evidence="2 3">
    <name type="scientific">Caerostris darwini</name>
    <dbReference type="NCBI Taxonomy" id="1538125"/>
    <lineage>
        <taxon>Eukaryota</taxon>
        <taxon>Metazoa</taxon>
        <taxon>Ecdysozoa</taxon>
        <taxon>Arthropoda</taxon>
        <taxon>Chelicerata</taxon>
        <taxon>Arachnida</taxon>
        <taxon>Araneae</taxon>
        <taxon>Araneomorphae</taxon>
        <taxon>Entelegynae</taxon>
        <taxon>Araneoidea</taxon>
        <taxon>Araneidae</taxon>
        <taxon>Caerostris</taxon>
    </lineage>
</organism>